<organism evidence="2 3">
    <name type="scientific">Micromonospora taraxaci</name>
    <dbReference type="NCBI Taxonomy" id="1316803"/>
    <lineage>
        <taxon>Bacteria</taxon>
        <taxon>Bacillati</taxon>
        <taxon>Actinomycetota</taxon>
        <taxon>Actinomycetes</taxon>
        <taxon>Micromonosporales</taxon>
        <taxon>Micromonosporaceae</taxon>
        <taxon>Micromonospora</taxon>
    </lineage>
</organism>
<sequence length="272" mass="28857">MATDETVGALAELAEAEFMFRYESGASADVRDALGIRTARMGGGVVLSMRHDPTGYWSKALGFGVDEPVTGELIAQVCDVYRAEGTPSAVIQIAPDRLPADWDEICARENITAGGVWVKLAGEIDALKPGGTDLRVGPVPDESVHEWASVVLRCFGMPEEHLGPMLTASVRDPGFRPFAAWDGAEMVAAANLFVHGEVGSLNTGATLPTHRGRGAQSGLLAARVAAAAAAGCRWVTAETGRPAPGSSNPSLDNMRRLGMSPLYERRNWVWQA</sequence>
<dbReference type="Gene3D" id="3.40.630.30">
    <property type="match status" value="1"/>
</dbReference>
<keyword evidence="3" id="KW-1185">Reference proteome</keyword>
<name>A0A561W2R6_9ACTN</name>
<proteinExistence type="predicted"/>
<comment type="caution">
    <text evidence="2">The sequence shown here is derived from an EMBL/GenBank/DDBJ whole genome shotgun (WGS) entry which is preliminary data.</text>
</comment>
<accession>A0A561W2R6</accession>
<dbReference type="EMBL" id="VIWZ01000001">
    <property type="protein sequence ID" value="TWG18165.1"/>
    <property type="molecule type" value="Genomic_DNA"/>
</dbReference>
<dbReference type="OrthoDB" id="4712828at2"/>
<dbReference type="InterPro" id="IPR016181">
    <property type="entry name" value="Acyl_CoA_acyltransferase"/>
</dbReference>
<dbReference type="InterPro" id="IPR000182">
    <property type="entry name" value="GNAT_dom"/>
</dbReference>
<dbReference type="GO" id="GO:0016747">
    <property type="term" value="F:acyltransferase activity, transferring groups other than amino-acyl groups"/>
    <property type="evidence" value="ECO:0007669"/>
    <property type="project" value="InterPro"/>
</dbReference>
<dbReference type="PROSITE" id="PS51186">
    <property type="entry name" value="GNAT"/>
    <property type="match status" value="1"/>
</dbReference>
<dbReference type="Proteomes" id="UP000317685">
    <property type="component" value="Unassembled WGS sequence"/>
</dbReference>
<dbReference type="AlphaFoldDB" id="A0A561W2R6"/>
<dbReference type="GeneID" id="300129048"/>
<evidence type="ECO:0000313" key="2">
    <source>
        <dbReference type="EMBL" id="TWG18165.1"/>
    </source>
</evidence>
<dbReference type="SUPFAM" id="SSF55729">
    <property type="entry name" value="Acyl-CoA N-acyltransferases (Nat)"/>
    <property type="match status" value="1"/>
</dbReference>
<reference evidence="2 3" key="1">
    <citation type="submission" date="2019-06" db="EMBL/GenBank/DDBJ databases">
        <title>Sequencing the genomes of 1000 actinobacteria strains.</title>
        <authorList>
            <person name="Klenk H.-P."/>
        </authorList>
    </citation>
    <scope>NUCLEOTIDE SEQUENCE [LARGE SCALE GENOMIC DNA]</scope>
    <source>
        <strain evidence="2 3">DSM 45885</strain>
    </source>
</reference>
<gene>
    <name evidence="2" type="ORF">FHU34_113511</name>
</gene>
<evidence type="ECO:0000313" key="3">
    <source>
        <dbReference type="Proteomes" id="UP000317685"/>
    </source>
</evidence>
<protein>
    <recommendedName>
        <fullName evidence="1">N-acetyltransferase domain-containing protein</fullName>
    </recommendedName>
</protein>
<evidence type="ECO:0000259" key="1">
    <source>
        <dbReference type="PROSITE" id="PS51186"/>
    </source>
</evidence>
<dbReference type="RefSeq" id="WP_145781784.1">
    <property type="nucleotide sequence ID" value="NZ_VIWZ01000001.1"/>
</dbReference>
<feature type="domain" description="N-acetyltransferase" evidence="1">
    <location>
        <begin position="134"/>
        <end position="272"/>
    </location>
</feature>